<organism evidence="3 4">
    <name type="scientific">Nyssa sinensis</name>
    <dbReference type="NCBI Taxonomy" id="561372"/>
    <lineage>
        <taxon>Eukaryota</taxon>
        <taxon>Viridiplantae</taxon>
        <taxon>Streptophyta</taxon>
        <taxon>Embryophyta</taxon>
        <taxon>Tracheophyta</taxon>
        <taxon>Spermatophyta</taxon>
        <taxon>Magnoliopsida</taxon>
        <taxon>eudicotyledons</taxon>
        <taxon>Gunneridae</taxon>
        <taxon>Pentapetalae</taxon>
        <taxon>asterids</taxon>
        <taxon>Cornales</taxon>
        <taxon>Nyssaceae</taxon>
        <taxon>Nyssa</taxon>
    </lineage>
</organism>
<evidence type="ECO:0000313" key="4">
    <source>
        <dbReference type="Proteomes" id="UP000325577"/>
    </source>
</evidence>
<dbReference type="AlphaFoldDB" id="A0A5J5BKL6"/>
<dbReference type="GO" id="GO:0016757">
    <property type="term" value="F:glycosyltransferase activity"/>
    <property type="evidence" value="ECO:0007669"/>
    <property type="project" value="UniProtKB-KW"/>
</dbReference>
<sequence>MRASHFCFKYLYLRWGVDLSKMVVFVGESGDTDYEGFLGGLHKSIILKGVCSSASNQLHPSRSYSLSDVVPSDSPNIVQTTEECNTSDLRASLEKLGVLKG</sequence>
<keyword evidence="1" id="KW-0328">Glycosyltransferase</keyword>
<dbReference type="PANTHER" id="PTHR46039">
    <property type="entry name" value="SUCROSE-PHOSPHATE SYNTHASE 3-RELATED"/>
    <property type="match status" value="1"/>
</dbReference>
<dbReference type="InterPro" id="IPR044161">
    <property type="entry name" value="SPS"/>
</dbReference>
<keyword evidence="2" id="KW-0808">Transferase</keyword>
<proteinExistence type="predicted"/>
<protein>
    <recommendedName>
        <fullName evidence="5">Sucrose phosphatase-like domain-containing protein</fullName>
    </recommendedName>
</protein>
<gene>
    <name evidence="3" type="ORF">F0562_023942</name>
</gene>
<dbReference type="EMBL" id="CM018035">
    <property type="protein sequence ID" value="KAA8542790.1"/>
    <property type="molecule type" value="Genomic_DNA"/>
</dbReference>
<accession>A0A5J5BKL6</accession>
<evidence type="ECO:0000256" key="2">
    <source>
        <dbReference type="ARBA" id="ARBA00022679"/>
    </source>
</evidence>
<dbReference type="Proteomes" id="UP000325577">
    <property type="component" value="Linkage Group LG12"/>
</dbReference>
<name>A0A5J5BKL6_9ASTE</name>
<evidence type="ECO:0000256" key="1">
    <source>
        <dbReference type="ARBA" id="ARBA00022676"/>
    </source>
</evidence>
<evidence type="ECO:0000313" key="3">
    <source>
        <dbReference type="EMBL" id="KAA8542790.1"/>
    </source>
</evidence>
<dbReference type="PANTHER" id="PTHR46039:SF2">
    <property type="entry name" value="SUCROSE-PHOSPHATE SYNTHASE 1"/>
    <property type="match status" value="1"/>
</dbReference>
<dbReference type="OrthoDB" id="1717174at2759"/>
<evidence type="ECO:0008006" key="5">
    <source>
        <dbReference type="Google" id="ProtNLM"/>
    </source>
</evidence>
<keyword evidence="4" id="KW-1185">Reference proteome</keyword>
<reference evidence="3 4" key="1">
    <citation type="submission" date="2019-09" db="EMBL/GenBank/DDBJ databases">
        <title>A chromosome-level genome assembly of the Chinese tupelo Nyssa sinensis.</title>
        <authorList>
            <person name="Yang X."/>
            <person name="Kang M."/>
            <person name="Yang Y."/>
            <person name="Xiong H."/>
            <person name="Wang M."/>
            <person name="Zhang Z."/>
            <person name="Wang Z."/>
            <person name="Wu H."/>
            <person name="Ma T."/>
            <person name="Liu J."/>
            <person name="Xi Z."/>
        </authorList>
    </citation>
    <scope>NUCLEOTIDE SEQUENCE [LARGE SCALE GENOMIC DNA]</scope>
    <source>
        <strain evidence="3">J267</strain>
        <tissue evidence="3">Leaf</tissue>
    </source>
</reference>